<organism evidence="2 3">
    <name type="scientific">Macrococcus lamae</name>
    <dbReference type="NCBI Taxonomy" id="198484"/>
    <lineage>
        <taxon>Bacteria</taxon>
        <taxon>Bacillati</taxon>
        <taxon>Bacillota</taxon>
        <taxon>Bacilli</taxon>
        <taxon>Bacillales</taxon>
        <taxon>Staphylococcaceae</taxon>
        <taxon>Macrococcus</taxon>
    </lineage>
</organism>
<dbReference type="InterPro" id="IPR016977">
    <property type="entry name" value="ComGF"/>
</dbReference>
<keyword evidence="1" id="KW-0472">Membrane</keyword>
<keyword evidence="1" id="KW-1133">Transmembrane helix</keyword>
<dbReference type="OrthoDB" id="2418019at2"/>
<evidence type="ECO:0000313" key="2">
    <source>
        <dbReference type="EMBL" id="TDM13149.1"/>
    </source>
</evidence>
<feature type="transmembrane region" description="Helical" evidence="1">
    <location>
        <begin position="36"/>
        <end position="54"/>
    </location>
</feature>
<name>A0A4R6BXA7_9STAP</name>
<protein>
    <recommendedName>
        <fullName evidence="4">Competence protein ComGF</fullName>
    </recommendedName>
</protein>
<sequence length="163" mass="19035">MSSREVLSLKEKDIYAGQPMILSVFKKDEGFTLLEMLLNFSIAIIIMSLFPLIIQNIMMFKSVSSDNYDINFELCLRDILSEIKNKEVTAVNGELLAKDLTTGKIYSYNYHLGRIIRKVDRAGYVILLEQVKQAEFYEQNQSVFLRIKWQDARRIRNETLQIK</sequence>
<dbReference type="EMBL" id="SCWB01000001">
    <property type="protein sequence ID" value="TDM13149.1"/>
    <property type="molecule type" value="Genomic_DNA"/>
</dbReference>
<dbReference type="Proteomes" id="UP000294802">
    <property type="component" value="Unassembled WGS sequence"/>
</dbReference>
<evidence type="ECO:0000313" key="3">
    <source>
        <dbReference type="Proteomes" id="UP000294802"/>
    </source>
</evidence>
<keyword evidence="3" id="KW-1185">Reference proteome</keyword>
<dbReference type="NCBIfam" id="NF041002">
    <property type="entry name" value="pilin_ComGF"/>
    <property type="match status" value="1"/>
</dbReference>
<keyword evidence="1" id="KW-0812">Transmembrane</keyword>
<comment type="caution">
    <text evidence="2">The sequence shown here is derived from an EMBL/GenBank/DDBJ whole genome shotgun (WGS) entry which is preliminary data.</text>
</comment>
<dbReference type="AlphaFoldDB" id="A0A4R6BXA7"/>
<proteinExistence type="predicted"/>
<gene>
    <name evidence="2" type="ORF">ERX29_00665</name>
</gene>
<evidence type="ECO:0008006" key="4">
    <source>
        <dbReference type="Google" id="ProtNLM"/>
    </source>
</evidence>
<reference evidence="2 3" key="1">
    <citation type="submission" date="2019-01" db="EMBL/GenBank/DDBJ databases">
        <title>Draft genome sequences of the type strains of six Macrococcus species.</title>
        <authorList>
            <person name="Mazhar S."/>
            <person name="Altermann E."/>
            <person name="Hill C."/>
            <person name="Mcauliffe O."/>
        </authorList>
    </citation>
    <scope>NUCLEOTIDE SEQUENCE [LARGE SCALE GENOMIC DNA]</scope>
    <source>
        <strain evidence="2 3">CCM4815</strain>
    </source>
</reference>
<accession>A0A4R6BXA7</accession>
<evidence type="ECO:0000256" key="1">
    <source>
        <dbReference type="SAM" id="Phobius"/>
    </source>
</evidence>
<dbReference type="Pfam" id="PF15980">
    <property type="entry name" value="ComGF"/>
    <property type="match status" value="1"/>
</dbReference>